<organism evidence="2 3">
    <name type="scientific">Hoeflea phototrophica (strain DSM 17068 / NCIMB 14078 / DFL-43)</name>
    <dbReference type="NCBI Taxonomy" id="411684"/>
    <lineage>
        <taxon>Bacteria</taxon>
        <taxon>Pseudomonadati</taxon>
        <taxon>Pseudomonadota</taxon>
        <taxon>Alphaproteobacteria</taxon>
        <taxon>Hyphomicrobiales</taxon>
        <taxon>Rhizobiaceae</taxon>
        <taxon>Hoeflea</taxon>
    </lineage>
</organism>
<dbReference type="AlphaFoldDB" id="A9CU80"/>
<feature type="transmembrane region" description="Helical" evidence="1">
    <location>
        <begin position="12"/>
        <end position="33"/>
    </location>
</feature>
<name>A9CU80_HOEPD</name>
<feature type="transmembrane region" description="Helical" evidence="1">
    <location>
        <begin position="122"/>
        <end position="139"/>
    </location>
</feature>
<dbReference type="Proteomes" id="UP000004291">
    <property type="component" value="Chromosome"/>
</dbReference>
<reference evidence="2 3" key="2">
    <citation type="submission" date="2012-06" db="EMBL/GenBank/DDBJ databases">
        <authorList>
            <person name="Fiebig A."/>
        </authorList>
    </citation>
    <scope>NUCLEOTIDE SEQUENCE [LARGE SCALE GENOMIC DNA]</scope>
    <source>
        <strain evidence="2 3">DFL-43</strain>
    </source>
</reference>
<dbReference type="RefSeq" id="WP_007199396.1">
    <property type="nucleotide sequence ID" value="NZ_CM002917.1"/>
</dbReference>
<dbReference type="HOGENOM" id="CLU_1640561_0_0_5"/>
<keyword evidence="1" id="KW-1133">Transmembrane helix</keyword>
<dbReference type="STRING" id="411684.HPDFL43_18262"/>
<gene>
    <name evidence="2" type="ORF">HPDFL43_18262</name>
</gene>
<sequence length="163" mass="17199">MADILRPIIRMFVITLGFFAAFLAAGTAFVFLARLVVPEDFGRIDELELTVTLAVGILGVSSLFARALLLPAFAVIAGFEFFKLRDWLSHALAGGLLALAAASLPLAGTADAANAGNPAWDIAIRIACGIIGATLYWLIAGRNAGRWLPSERAKANETGDIEA</sequence>
<dbReference type="OrthoDB" id="7906671at2"/>
<feature type="transmembrane region" description="Helical" evidence="1">
    <location>
        <begin position="91"/>
        <end position="110"/>
    </location>
</feature>
<keyword evidence="1" id="KW-0812">Transmembrane</keyword>
<evidence type="ECO:0000256" key="1">
    <source>
        <dbReference type="SAM" id="Phobius"/>
    </source>
</evidence>
<keyword evidence="3" id="KW-1185">Reference proteome</keyword>
<accession>A9CU80</accession>
<protein>
    <submittedName>
        <fullName evidence="2">Uncharacterized protein</fullName>
    </submittedName>
</protein>
<keyword evidence="1" id="KW-0472">Membrane</keyword>
<dbReference type="EMBL" id="ABIA03000005">
    <property type="protein sequence ID" value="EDQ35165.1"/>
    <property type="molecule type" value="Genomic_DNA"/>
</dbReference>
<feature type="transmembrane region" description="Helical" evidence="1">
    <location>
        <begin position="53"/>
        <end position="79"/>
    </location>
</feature>
<evidence type="ECO:0000313" key="2">
    <source>
        <dbReference type="EMBL" id="EDQ35165.1"/>
    </source>
</evidence>
<comment type="caution">
    <text evidence="2">The sequence shown here is derived from an EMBL/GenBank/DDBJ whole genome shotgun (WGS) entry which is preliminary data.</text>
</comment>
<proteinExistence type="predicted"/>
<evidence type="ECO:0000313" key="3">
    <source>
        <dbReference type="Proteomes" id="UP000004291"/>
    </source>
</evidence>
<reference evidence="2 3" key="1">
    <citation type="submission" date="2007-10" db="EMBL/GenBank/DDBJ databases">
        <authorList>
            <person name="Wagner-Dobler I."/>
            <person name="Ferriera S."/>
            <person name="Johnson J."/>
            <person name="Kravitz S."/>
            <person name="Beeson K."/>
            <person name="Sutton G."/>
            <person name="Rogers Y.-H."/>
            <person name="Friedman R."/>
            <person name="Frazier M."/>
            <person name="Venter J.C."/>
        </authorList>
    </citation>
    <scope>NUCLEOTIDE SEQUENCE [LARGE SCALE GENOMIC DNA]</scope>
    <source>
        <strain evidence="2 3">DFL-43</strain>
    </source>
</reference>